<dbReference type="EnsemblPlants" id="Solyc09g012040.1.1">
    <property type="protein sequence ID" value="Solyc09g012040.1.1.1"/>
    <property type="gene ID" value="Solyc09g012040.1"/>
</dbReference>
<dbReference type="AlphaFoldDB" id="A0A3Q7HYZ1"/>
<name>A0A3Q7HYZ1_SOLLC</name>
<reference evidence="1" key="1">
    <citation type="journal article" date="2012" name="Nature">
        <title>The tomato genome sequence provides insights into fleshy fruit evolution.</title>
        <authorList>
            <consortium name="Tomato Genome Consortium"/>
        </authorList>
    </citation>
    <scope>NUCLEOTIDE SEQUENCE [LARGE SCALE GENOMIC DNA]</scope>
    <source>
        <strain evidence="1">cv. Heinz 1706</strain>
    </source>
</reference>
<proteinExistence type="predicted"/>
<dbReference type="InParanoid" id="A0A3Q7HYZ1"/>
<dbReference type="PaxDb" id="4081-Solyc09g012040.1.1"/>
<dbReference type="Gramene" id="Solyc09g012040.1.1">
    <property type="protein sequence ID" value="Solyc09g012040.1.1.1"/>
    <property type="gene ID" value="Solyc09g012040.1"/>
</dbReference>
<dbReference type="Proteomes" id="UP000004994">
    <property type="component" value="Chromosome 9"/>
</dbReference>
<organism evidence="1">
    <name type="scientific">Solanum lycopersicum</name>
    <name type="common">Tomato</name>
    <name type="synonym">Lycopersicon esculentum</name>
    <dbReference type="NCBI Taxonomy" id="4081"/>
    <lineage>
        <taxon>Eukaryota</taxon>
        <taxon>Viridiplantae</taxon>
        <taxon>Streptophyta</taxon>
        <taxon>Embryophyta</taxon>
        <taxon>Tracheophyta</taxon>
        <taxon>Spermatophyta</taxon>
        <taxon>Magnoliopsida</taxon>
        <taxon>eudicotyledons</taxon>
        <taxon>Gunneridae</taxon>
        <taxon>Pentapetalae</taxon>
        <taxon>asterids</taxon>
        <taxon>lamiids</taxon>
        <taxon>Solanales</taxon>
        <taxon>Solanaceae</taxon>
        <taxon>Solanoideae</taxon>
        <taxon>Solaneae</taxon>
        <taxon>Solanum</taxon>
        <taxon>Solanum subgen. Lycopersicon</taxon>
    </lineage>
</organism>
<accession>A0A3Q7HYZ1</accession>
<evidence type="ECO:0000313" key="2">
    <source>
        <dbReference type="Proteomes" id="UP000004994"/>
    </source>
</evidence>
<reference evidence="1" key="2">
    <citation type="submission" date="2019-01" db="UniProtKB">
        <authorList>
            <consortium name="EnsemblPlants"/>
        </authorList>
    </citation>
    <scope>IDENTIFICATION</scope>
    <source>
        <strain evidence="1">cv. Heinz 1706</strain>
    </source>
</reference>
<protein>
    <submittedName>
        <fullName evidence="1">Uncharacterized protein</fullName>
    </submittedName>
</protein>
<evidence type="ECO:0000313" key="1">
    <source>
        <dbReference type="EnsemblPlants" id="Solyc09g012040.1.1.1"/>
    </source>
</evidence>
<sequence length="164" mass="18009">MSTIPISQSPTIIQEAAIEDDIDSGSTMNSEEIASAFGDGQSSIANNFEIHLDTLIDTNLLLVGTYSVMGDEHSSHADQVFDESSHLIEESVHAFDLVEDNSLGLQMPLQVTEVISTPTWYVEIDYRGDMHSTKSNLAEDEMSLVEVSSEMSPPYRAYSQICSL</sequence>
<keyword evidence="2" id="KW-1185">Reference proteome</keyword>